<dbReference type="RefSeq" id="WP_172313551.1">
    <property type="nucleotide sequence ID" value="NZ_WOEY01000087.1"/>
</dbReference>
<proteinExistence type="predicted"/>
<keyword evidence="4" id="KW-1185">Reference proteome</keyword>
<dbReference type="Proteomes" id="UP000652198">
    <property type="component" value="Unassembled WGS sequence"/>
</dbReference>
<comment type="caution">
    <text evidence="3">The sequence shown here is derived from an EMBL/GenBank/DDBJ whole genome shotgun (WGS) entry which is preliminary data.</text>
</comment>
<evidence type="ECO:0000259" key="2">
    <source>
        <dbReference type="Pfam" id="PF00248"/>
    </source>
</evidence>
<evidence type="ECO:0000256" key="1">
    <source>
        <dbReference type="ARBA" id="ARBA00023002"/>
    </source>
</evidence>
<dbReference type="Gene3D" id="3.20.20.100">
    <property type="entry name" value="NADP-dependent oxidoreductase domain"/>
    <property type="match status" value="1"/>
</dbReference>
<keyword evidence="1" id="KW-0560">Oxidoreductase</keyword>
<dbReference type="InterPro" id="IPR050523">
    <property type="entry name" value="AKR_Detox_Biosynth"/>
</dbReference>
<protein>
    <submittedName>
        <fullName evidence="3">Aldo/keto reductase</fullName>
    </submittedName>
</protein>
<accession>A0ABX2BT12</accession>
<reference evidence="3 4" key="1">
    <citation type="submission" date="2019-11" db="EMBL/GenBank/DDBJ databases">
        <title>Metabolism of dissolved organic matter in forest soils.</title>
        <authorList>
            <person name="Cyle K.T."/>
            <person name="Wilhelm R.C."/>
            <person name="Martinez C.E."/>
        </authorList>
    </citation>
    <scope>NUCLEOTIDE SEQUENCE [LARGE SCALE GENOMIC DNA]</scope>
    <source>
        <strain evidence="3 4">1N</strain>
    </source>
</reference>
<dbReference type="SUPFAM" id="SSF51430">
    <property type="entry name" value="NAD(P)-linked oxidoreductase"/>
    <property type="match status" value="1"/>
</dbReference>
<name>A0ABX2BT12_9BURK</name>
<sequence>MQFTTFSRTGLSVSRLCLGTGTFGKQTDEAESIRVFDKAADAGVNFIDTADVYPGGADLPEVGRAEEITGRWLKGKRNRFILGTKAGGPMGSSPWDRGSSRKHLLDAIDTSLRRLDTDYVDLYQLHMDDPVTSLDETAEALDAIVRSGKARYIGVSNFLAYRLARAIGRQDTLRLVRFVSVQPRYNLLFREIERELLPLAQEENLAVIPFNPLAGGLLSGKYQLDEKPEKGRFSAEVGQFGASYKARYWHQREFVTVGKLREIAGEEGEALPKLAVAWILANPAITSVILGASRTEQLTDTLAAADYNLPPELKTKLDDLSAEYRRGDAAR</sequence>
<dbReference type="PROSITE" id="PS00062">
    <property type="entry name" value="ALDOKETO_REDUCTASE_2"/>
    <property type="match status" value="1"/>
</dbReference>
<evidence type="ECO:0000313" key="4">
    <source>
        <dbReference type="Proteomes" id="UP000652198"/>
    </source>
</evidence>
<dbReference type="InterPro" id="IPR036812">
    <property type="entry name" value="NAD(P)_OxRdtase_dom_sf"/>
</dbReference>
<feature type="domain" description="NADP-dependent oxidoreductase" evidence="2">
    <location>
        <begin position="15"/>
        <end position="320"/>
    </location>
</feature>
<dbReference type="Pfam" id="PF00248">
    <property type="entry name" value="Aldo_ket_red"/>
    <property type="match status" value="1"/>
</dbReference>
<dbReference type="InterPro" id="IPR018170">
    <property type="entry name" value="Aldo/ket_reductase_CS"/>
</dbReference>
<dbReference type="PANTHER" id="PTHR43364:SF4">
    <property type="entry name" value="NAD(P)-LINKED OXIDOREDUCTASE SUPERFAMILY PROTEIN"/>
    <property type="match status" value="1"/>
</dbReference>
<gene>
    <name evidence="3" type="ORF">GNZ12_21820</name>
</gene>
<dbReference type="EMBL" id="WOEY01000087">
    <property type="protein sequence ID" value="NPT43896.1"/>
    <property type="molecule type" value="Genomic_DNA"/>
</dbReference>
<dbReference type="PANTHER" id="PTHR43364">
    <property type="entry name" value="NADH-SPECIFIC METHYLGLYOXAL REDUCTASE-RELATED"/>
    <property type="match status" value="1"/>
</dbReference>
<evidence type="ECO:0000313" key="3">
    <source>
        <dbReference type="EMBL" id="NPT43896.1"/>
    </source>
</evidence>
<organism evidence="3 4">
    <name type="scientific">Paraburkholderia solitsugae</name>
    <dbReference type="NCBI Taxonomy" id="2675748"/>
    <lineage>
        <taxon>Bacteria</taxon>
        <taxon>Pseudomonadati</taxon>
        <taxon>Pseudomonadota</taxon>
        <taxon>Betaproteobacteria</taxon>
        <taxon>Burkholderiales</taxon>
        <taxon>Burkholderiaceae</taxon>
        <taxon>Paraburkholderia</taxon>
    </lineage>
</organism>
<dbReference type="InterPro" id="IPR023210">
    <property type="entry name" value="NADP_OxRdtase_dom"/>
</dbReference>